<protein>
    <submittedName>
        <fullName evidence="1">Transcriptional regulator</fullName>
    </submittedName>
</protein>
<evidence type="ECO:0000313" key="2">
    <source>
        <dbReference type="Proteomes" id="UP000186277"/>
    </source>
</evidence>
<dbReference type="EMBL" id="MKGR01000008">
    <property type="protein sequence ID" value="OKP07161.1"/>
    <property type="molecule type" value="Genomic_DNA"/>
</dbReference>
<sequence length="106" mass="12120">MGTIGRRLINELKRLGFSEADFAELTGYSGSSHDGTSLDCLYLQVLAKYGVDTSYIVTGNRIQPIEISEDEQEIIEQYRAMNKAHRLKIQKTDNEITHERNRETVK</sequence>
<dbReference type="RefSeq" id="WP_074019572.1">
    <property type="nucleotide sequence ID" value="NZ_CAWMWP010000109.1"/>
</dbReference>
<name>A0A1Q5U3U7_9GAMM</name>
<dbReference type="AlphaFoldDB" id="A0A1Q5U3U7"/>
<dbReference type="Proteomes" id="UP000186277">
    <property type="component" value="Unassembled WGS sequence"/>
</dbReference>
<dbReference type="OrthoDB" id="3196789at2"/>
<reference evidence="1 2" key="1">
    <citation type="submission" date="2016-09" db="EMBL/GenBank/DDBJ databases">
        <title>Xenorhabdus thuongxuanensis sp. nov. and Xenorhabdus eapokensis sp. nov., isolated from Steinernema species.</title>
        <authorList>
            <person name="Kaempfer P."/>
            <person name="Tobias N.J."/>
            <person name="Phan Ke L."/>
            <person name="Bode H.B."/>
            <person name="Glaeser S.P."/>
        </authorList>
    </citation>
    <scope>NUCLEOTIDE SEQUENCE [LARGE SCALE GENOMIC DNA]</scope>
    <source>
        <strain evidence="1 2">30TX1</strain>
    </source>
</reference>
<organism evidence="1 2">
    <name type="scientific">Xenorhabdus thuongxuanensis</name>
    <dbReference type="NCBI Taxonomy" id="1873484"/>
    <lineage>
        <taxon>Bacteria</taxon>
        <taxon>Pseudomonadati</taxon>
        <taxon>Pseudomonadota</taxon>
        <taxon>Gammaproteobacteria</taxon>
        <taxon>Enterobacterales</taxon>
        <taxon>Morganellaceae</taxon>
        <taxon>Xenorhabdus</taxon>
    </lineage>
</organism>
<proteinExistence type="predicted"/>
<accession>A0A1Q5U3U7</accession>
<comment type="caution">
    <text evidence="1">The sequence shown here is derived from an EMBL/GenBank/DDBJ whole genome shotgun (WGS) entry which is preliminary data.</text>
</comment>
<gene>
    <name evidence="1" type="ORF">Xentx_01430</name>
</gene>
<evidence type="ECO:0000313" key="1">
    <source>
        <dbReference type="EMBL" id="OKP07161.1"/>
    </source>
</evidence>
<keyword evidence="2" id="KW-1185">Reference proteome</keyword>